<feature type="compositionally biased region" description="Basic and acidic residues" evidence="1">
    <location>
        <begin position="412"/>
        <end position="421"/>
    </location>
</feature>
<dbReference type="SUPFAM" id="SSF49562">
    <property type="entry name" value="C2 domain (Calcium/lipid-binding domain, CaLB)"/>
    <property type="match status" value="1"/>
</dbReference>
<evidence type="ECO:0000313" key="3">
    <source>
        <dbReference type="EMBL" id="KAK5050756.1"/>
    </source>
</evidence>
<dbReference type="PANTHER" id="PTHR47800">
    <property type="entry name" value="C2 DOMAIN-CONTAINING PROTEIN"/>
    <property type="match status" value="1"/>
</dbReference>
<comment type="caution">
    <text evidence="3">The sequence shown here is derived from an EMBL/GenBank/DDBJ whole genome shotgun (WGS) entry which is preliminary data.</text>
</comment>
<protein>
    <recommendedName>
        <fullName evidence="2">C2 domain-containing protein</fullName>
    </recommendedName>
</protein>
<feature type="compositionally biased region" description="Basic and acidic residues" evidence="1">
    <location>
        <begin position="31"/>
        <end position="53"/>
    </location>
</feature>
<dbReference type="Gene3D" id="2.60.40.150">
    <property type="entry name" value="C2 domain"/>
    <property type="match status" value="1"/>
</dbReference>
<accession>A0AAV9N9F1</accession>
<organism evidence="3 4">
    <name type="scientific">Exophiala bonariae</name>
    <dbReference type="NCBI Taxonomy" id="1690606"/>
    <lineage>
        <taxon>Eukaryota</taxon>
        <taxon>Fungi</taxon>
        <taxon>Dikarya</taxon>
        <taxon>Ascomycota</taxon>
        <taxon>Pezizomycotina</taxon>
        <taxon>Eurotiomycetes</taxon>
        <taxon>Chaetothyriomycetidae</taxon>
        <taxon>Chaetothyriales</taxon>
        <taxon>Herpotrichiellaceae</taxon>
        <taxon>Exophiala</taxon>
    </lineage>
</organism>
<dbReference type="Proteomes" id="UP001358417">
    <property type="component" value="Unassembled WGS sequence"/>
</dbReference>
<feature type="domain" description="C2" evidence="2">
    <location>
        <begin position="51"/>
        <end position="181"/>
    </location>
</feature>
<evidence type="ECO:0000259" key="2">
    <source>
        <dbReference type="PROSITE" id="PS50004"/>
    </source>
</evidence>
<feature type="compositionally biased region" description="Basic and acidic residues" evidence="1">
    <location>
        <begin position="634"/>
        <end position="645"/>
    </location>
</feature>
<dbReference type="EMBL" id="JAVRRD010000016">
    <property type="protein sequence ID" value="KAK5050756.1"/>
    <property type="molecule type" value="Genomic_DNA"/>
</dbReference>
<sequence length="668" mass="75659">MADRADNDSEGPVMRNGPIQQVDNLATKAVDQSDKLQQKFKKQDSSKSQKKEPAGGYDATPIPQLPPGYTIKITFHKAENLPFADFGTFSSDPYILAALKTDLPRRHKQDPELRLRTPTIHRNTNPEWNVEWVIANVPSSGFFLKCRLYDEDPSDHDDRLGNAHITVNHIDENYKGFSQQKFAIKKRMASKRAYTFRGCAALLSKRVKMGGDLIVSVENLGRTKDESGGRAYTIAPLPWSQHYSPLIGRLAGTKDTEHDKDGKEVQKYNFQSIQMQLPGPVPGDLYHRYVEFKPFVAGMFQGKSIRGRLLNRALHHQHARIYNYDKSTKYGGFREPGLDLTKKFLEFVRYDQGGRIFTYVLTLDAQLRFTETGKEFGIDLLSKHTMHSDVSIYIAFSGEFFIRRLKRPHMLKHDSGPDPFEHAYPPAPDPGAEMEEEEKEEKDSNGCRIRPSSKKSDKSKTNGQTVPKEESSSTRSTSSREAQPQPPSEPSKDPSHYELIIDNDSGTYRPNAEKLSVLRKYLISALPGLKVVTLDCQADEEKMKKLKGEQRERKKSAGKQITYLQNSSMSSISSSDEEELSARANGQAHRESRHKREMHKYLGHGRDDHHYPDDEQDTAQNDVAVGNPSVTHDTPARDLNEKTDLNDTVPQRGDETAHVTNHDPIQEK</sequence>
<dbReference type="InterPro" id="IPR000008">
    <property type="entry name" value="C2_dom"/>
</dbReference>
<name>A0AAV9N9F1_9EURO</name>
<feature type="compositionally biased region" description="Basic and acidic residues" evidence="1">
    <location>
        <begin position="604"/>
        <end position="613"/>
    </location>
</feature>
<dbReference type="PROSITE" id="PS50004">
    <property type="entry name" value="C2"/>
    <property type="match status" value="1"/>
</dbReference>
<dbReference type="GO" id="GO:0010628">
    <property type="term" value="P:positive regulation of gene expression"/>
    <property type="evidence" value="ECO:0007669"/>
    <property type="project" value="TreeGrafter"/>
</dbReference>
<dbReference type="RefSeq" id="XP_064705256.1">
    <property type="nucleotide sequence ID" value="XM_064846903.1"/>
</dbReference>
<evidence type="ECO:0000313" key="4">
    <source>
        <dbReference type="Proteomes" id="UP001358417"/>
    </source>
</evidence>
<feature type="compositionally biased region" description="Basic residues" evidence="1">
    <location>
        <begin position="591"/>
        <end position="603"/>
    </location>
</feature>
<gene>
    <name evidence="3" type="ORF">LTR84_003315</name>
</gene>
<feature type="region of interest" description="Disordered" evidence="1">
    <location>
        <begin position="1"/>
        <end position="63"/>
    </location>
</feature>
<evidence type="ECO:0000256" key="1">
    <source>
        <dbReference type="SAM" id="MobiDB-lite"/>
    </source>
</evidence>
<feature type="region of interest" description="Disordered" evidence="1">
    <location>
        <begin position="544"/>
        <end position="668"/>
    </location>
</feature>
<feature type="compositionally biased region" description="Basic and acidic residues" evidence="1">
    <location>
        <begin position="652"/>
        <end position="668"/>
    </location>
</feature>
<keyword evidence="4" id="KW-1185">Reference proteome</keyword>
<reference evidence="3 4" key="1">
    <citation type="submission" date="2023-08" db="EMBL/GenBank/DDBJ databases">
        <title>Black Yeasts Isolated from many extreme environments.</title>
        <authorList>
            <person name="Coleine C."/>
            <person name="Stajich J.E."/>
            <person name="Selbmann L."/>
        </authorList>
    </citation>
    <scope>NUCLEOTIDE SEQUENCE [LARGE SCALE GENOMIC DNA]</scope>
    <source>
        <strain evidence="3 4">CCFEE 5792</strain>
    </source>
</reference>
<feature type="region of interest" description="Disordered" evidence="1">
    <location>
        <begin position="412"/>
        <end position="510"/>
    </location>
</feature>
<dbReference type="PANTHER" id="PTHR47800:SF5">
    <property type="entry name" value="FER-1-LIKE PROTEIN 6"/>
    <property type="match status" value="1"/>
</dbReference>
<dbReference type="Pfam" id="PF00168">
    <property type="entry name" value="C2"/>
    <property type="match status" value="1"/>
</dbReference>
<dbReference type="SMART" id="SM00239">
    <property type="entry name" value="C2"/>
    <property type="match status" value="1"/>
</dbReference>
<proteinExistence type="predicted"/>
<dbReference type="InterPro" id="IPR035892">
    <property type="entry name" value="C2_domain_sf"/>
</dbReference>
<dbReference type="GeneID" id="89971502"/>
<dbReference type="AlphaFoldDB" id="A0AAV9N9F1"/>